<protein>
    <recommendedName>
        <fullName evidence="4">G domain-containing protein</fullName>
    </recommendedName>
</protein>
<dbReference type="Gene3D" id="3.40.50.300">
    <property type="entry name" value="P-loop containing nucleotide triphosphate hydrolases"/>
    <property type="match status" value="1"/>
</dbReference>
<dbReference type="InterPro" id="IPR027417">
    <property type="entry name" value="P-loop_NTPase"/>
</dbReference>
<evidence type="ECO:0000313" key="3">
    <source>
        <dbReference type="Proteomes" id="UP000565441"/>
    </source>
</evidence>
<dbReference type="EMBL" id="JAACJP010000029">
    <property type="protein sequence ID" value="KAF5376259.1"/>
    <property type="molecule type" value="Genomic_DNA"/>
</dbReference>
<name>A0A8H5H3Y8_9AGAR</name>
<reference evidence="2 3" key="1">
    <citation type="journal article" date="2020" name="ISME J.">
        <title>Uncovering the hidden diversity of litter-decomposition mechanisms in mushroom-forming fungi.</title>
        <authorList>
            <person name="Floudas D."/>
            <person name="Bentzer J."/>
            <person name="Ahren D."/>
            <person name="Johansson T."/>
            <person name="Persson P."/>
            <person name="Tunlid A."/>
        </authorList>
    </citation>
    <scope>NUCLEOTIDE SEQUENCE [LARGE SCALE GENOMIC DNA]</scope>
    <source>
        <strain evidence="2 3">CBS 661.87</strain>
    </source>
</reference>
<gene>
    <name evidence="2" type="ORF">D9615_008527</name>
</gene>
<proteinExistence type="predicted"/>
<evidence type="ECO:0008006" key="4">
    <source>
        <dbReference type="Google" id="ProtNLM"/>
    </source>
</evidence>
<dbReference type="OrthoDB" id="3267153at2759"/>
<dbReference type="Proteomes" id="UP000565441">
    <property type="component" value="Unassembled WGS sequence"/>
</dbReference>
<evidence type="ECO:0000256" key="1">
    <source>
        <dbReference type="SAM" id="MobiDB-lite"/>
    </source>
</evidence>
<accession>A0A8H5H3Y8</accession>
<feature type="compositionally biased region" description="Basic and acidic residues" evidence="1">
    <location>
        <begin position="1"/>
        <end position="13"/>
    </location>
</feature>
<dbReference type="SUPFAM" id="SSF52540">
    <property type="entry name" value="P-loop containing nucleoside triphosphate hydrolases"/>
    <property type="match status" value="1"/>
</dbReference>
<feature type="region of interest" description="Disordered" evidence="1">
    <location>
        <begin position="1"/>
        <end position="23"/>
    </location>
</feature>
<organism evidence="2 3">
    <name type="scientific">Tricholomella constricta</name>
    <dbReference type="NCBI Taxonomy" id="117010"/>
    <lineage>
        <taxon>Eukaryota</taxon>
        <taxon>Fungi</taxon>
        <taxon>Dikarya</taxon>
        <taxon>Basidiomycota</taxon>
        <taxon>Agaricomycotina</taxon>
        <taxon>Agaricomycetes</taxon>
        <taxon>Agaricomycetidae</taxon>
        <taxon>Agaricales</taxon>
        <taxon>Tricholomatineae</taxon>
        <taxon>Lyophyllaceae</taxon>
        <taxon>Tricholomella</taxon>
    </lineage>
</organism>
<dbReference type="AlphaFoldDB" id="A0A8H5H3Y8"/>
<comment type="caution">
    <text evidence="2">The sequence shown here is derived from an EMBL/GenBank/DDBJ whole genome shotgun (WGS) entry which is preliminary data.</text>
</comment>
<evidence type="ECO:0000313" key="2">
    <source>
        <dbReference type="EMBL" id="KAF5376259.1"/>
    </source>
</evidence>
<sequence>MRNEERQRCRGQESDSELPNKPSYLDLALLLDPTQICSSNNQRQPSTAMSENDHDITPAAAAALRKVTGRFRILIIGRANAGKTTILQKVCNTTEDPEIFDGEGKKVDSTIVDPSAQRGLHNIDHELVFRSNPGFIFHDSRGFESGGVEELEAVKNFIARRAKETRLREQLHVIWSGDIIQIF</sequence>
<keyword evidence="3" id="KW-1185">Reference proteome</keyword>